<comment type="caution">
    <text evidence="1">The sequence shown here is derived from an EMBL/GenBank/DDBJ whole genome shotgun (WGS) entry which is preliminary data.</text>
</comment>
<organism evidence="1">
    <name type="scientific">candidate division WOR-3 bacterium</name>
    <dbReference type="NCBI Taxonomy" id="2052148"/>
    <lineage>
        <taxon>Bacteria</taxon>
        <taxon>Bacteria division WOR-3</taxon>
    </lineage>
</organism>
<dbReference type="EMBL" id="DTHJ01000138">
    <property type="protein sequence ID" value="HHS63320.1"/>
    <property type="molecule type" value="Genomic_DNA"/>
</dbReference>
<accession>A0A7C6EHJ0</accession>
<protein>
    <submittedName>
        <fullName evidence="1">Uncharacterized protein</fullName>
    </submittedName>
</protein>
<dbReference type="AlphaFoldDB" id="A0A7C6EHJ0"/>
<evidence type="ECO:0000313" key="1">
    <source>
        <dbReference type="EMBL" id="HHS63320.1"/>
    </source>
</evidence>
<reference evidence="1" key="1">
    <citation type="journal article" date="2020" name="mSystems">
        <title>Genome- and Community-Level Interaction Insights into Carbon Utilization and Element Cycling Functions of Hydrothermarchaeota in Hydrothermal Sediment.</title>
        <authorList>
            <person name="Zhou Z."/>
            <person name="Liu Y."/>
            <person name="Xu W."/>
            <person name="Pan J."/>
            <person name="Luo Z.H."/>
            <person name="Li M."/>
        </authorList>
    </citation>
    <scope>NUCLEOTIDE SEQUENCE [LARGE SCALE GENOMIC DNA]</scope>
    <source>
        <strain evidence="1">SpSt-783</strain>
    </source>
</reference>
<name>A0A7C6EHJ0_UNCW3</name>
<sequence length="314" mass="36458">MNLFSFTKKITIFILICLFFLNCPKRVGVKTTKIEAVYLSSLIDDINNSEPYLCGVKNFKGIKVGYLNFATPFMSNIFQRLGFYNILDEVPIDFLITNRPVIGQRFLSIPLDFGYGLKNYEGIRFGVLSKYRDSLTISEQVRLATIKERSDVLWVIDKSFLLLSPVQVDFIISERILKDTMMKKIKVELDTVILNKIKNFKDLLNQTLQMKIYINNLSISEFIFSKVKQKYNVNIMLYPLNMIKDNTTKDSFTIAEFLDRVNCDTRFKVKELTKSEINKMLNEKIYAVSGNITKNNIALIPDSEGEYLFDLIFY</sequence>
<proteinExistence type="predicted"/>
<gene>
    <name evidence="1" type="ORF">ENV70_06895</name>
</gene>